<dbReference type="Proteomes" id="UP000265520">
    <property type="component" value="Unassembled WGS sequence"/>
</dbReference>
<comment type="caution">
    <text evidence="2">The sequence shown here is derived from an EMBL/GenBank/DDBJ whole genome shotgun (WGS) entry which is preliminary data.</text>
</comment>
<sequence>RKEGNAGLDNGGAEWRTHRTTTTMSTSWKGALD</sequence>
<dbReference type="AlphaFoldDB" id="A0A392TYM2"/>
<evidence type="ECO:0000313" key="2">
    <source>
        <dbReference type="EMBL" id="MCI66262.1"/>
    </source>
</evidence>
<evidence type="ECO:0000313" key="3">
    <source>
        <dbReference type="Proteomes" id="UP000265520"/>
    </source>
</evidence>
<dbReference type="EMBL" id="LXQA010692185">
    <property type="protein sequence ID" value="MCI66262.1"/>
    <property type="molecule type" value="Genomic_DNA"/>
</dbReference>
<protein>
    <submittedName>
        <fullName evidence="2">Uncharacterized protein</fullName>
    </submittedName>
</protein>
<feature type="region of interest" description="Disordered" evidence="1">
    <location>
        <begin position="1"/>
        <end position="33"/>
    </location>
</feature>
<name>A0A392TYM2_9FABA</name>
<keyword evidence="3" id="KW-1185">Reference proteome</keyword>
<proteinExistence type="predicted"/>
<feature type="non-terminal residue" evidence="2">
    <location>
        <position position="1"/>
    </location>
</feature>
<accession>A0A392TYM2</accession>
<evidence type="ECO:0000256" key="1">
    <source>
        <dbReference type="SAM" id="MobiDB-lite"/>
    </source>
</evidence>
<organism evidence="2 3">
    <name type="scientific">Trifolium medium</name>
    <dbReference type="NCBI Taxonomy" id="97028"/>
    <lineage>
        <taxon>Eukaryota</taxon>
        <taxon>Viridiplantae</taxon>
        <taxon>Streptophyta</taxon>
        <taxon>Embryophyta</taxon>
        <taxon>Tracheophyta</taxon>
        <taxon>Spermatophyta</taxon>
        <taxon>Magnoliopsida</taxon>
        <taxon>eudicotyledons</taxon>
        <taxon>Gunneridae</taxon>
        <taxon>Pentapetalae</taxon>
        <taxon>rosids</taxon>
        <taxon>fabids</taxon>
        <taxon>Fabales</taxon>
        <taxon>Fabaceae</taxon>
        <taxon>Papilionoideae</taxon>
        <taxon>50 kb inversion clade</taxon>
        <taxon>NPAAA clade</taxon>
        <taxon>Hologalegina</taxon>
        <taxon>IRL clade</taxon>
        <taxon>Trifolieae</taxon>
        <taxon>Trifolium</taxon>
    </lineage>
</organism>
<reference evidence="2 3" key="1">
    <citation type="journal article" date="2018" name="Front. Plant Sci.">
        <title>Red Clover (Trifolium pratense) and Zigzag Clover (T. medium) - A Picture of Genomic Similarities and Differences.</title>
        <authorList>
            <person name="Dluhosova J."/>
            <person name="Istvanek J."/>
            <person name="Nedelnik J."/>
            <person name="Repkova J."/>
        </authorList>
    </citation>
    <scope>NUCLEOTIDE SEQUENCE [LARGE SCALE GENOMIC DNA]</scope>
    <source>
        <strain evidence="3">cv. 10/8</strain>
        <tissue evidence="2">Leaf</tissue>
    </source>
</reference>